<dbReference type="GO" id="GO:0005694">
    <property type="term" value="C:chromosome"/>
    <property type="evidence" value="ECO:0007669"/>
    <property type="project" value="InterPro"/>
</dbReference>
<feature type="coiled-coil region" evidence="1">
    <location>
        <begin position="2"/>
        <end position="53"/>
    </location>
</feature>
<keyword evidence="1" id="KW-0175">Coiled coil</keyword>
<dbReference type="Proteomes" id="UP000789342">
    <property type="component" value="Unassembled WGS sequence"/>
</dbReference>
<gene>
    <name evidence="3" type="ORF">AMORRO_LOCUS16771</name>
</gene>
<sequence length="217" mass="23903">SLELAKKSKQDLQEKLSQINWDPNRDENILRERTVEQNAIQELTEKCESLATEFTNLQFTYSNPVPNFDRNQVKGLIAELVTLSPQYAQCSTALEICAGGRLYNVVVENEKVGAQLLDKGKLKKRVTIIPLNKIKSSRVSAEKVATAQNIAPGKVHLALTLIGYEPEVTAAMDYVFGGTLICSDADTANKITFNKRVLTKSVTLDGDVYDPSGTLQG</sequence>
<dbReference type="GO" id="GO:0007059">
    <property type="term" value="P:chromosome segregation"/>
    <property type="evidence" value="ECO:0007669"/>
    <property type="project" value="UniProtKB-ARBA"/>
</dbReference>
<dbReference type="SMART" id="SM00968">
    <property type="entry name" value="SMC_hinge"/>
    <property type="match status" value="1"/>
</dbReference>
<evidence type="ECO:0000259" key="2">
    <source>
        <dbReference type="SMART" id="SM00968"/>
    </source>
</evidence>
<organism evidence="3 4">
    <name type="scientific">Acaulospora morrowiae</name>
    <dbReference type="NCBI Taxonomy" id="94023"/>
    <lineage>
        <taxon>Eukaryota</taxon>
        <taxon>Fungi</taxon>
        <taxon>Fungi incertae sedis</taxon>
        <taxon>Mucoromycota</taxon>
        <taxon>Glomeromycotina</taxon>
        <taxon>Glomeromycetes</taxon>
        <taxon>Diversisporales</taxon>
        <taxon>Acaulosporaceae</taxon>
        <taxon>Acaulospora</taxon>
    </lineage>
</organism>
<dbReference type="EMBL" id="CAJVPV010048141">
    <property type="protein sequence ID" value="CAG8773878.1"/>
    <property type="molecule type" value="Genomic_DNA"/>
</dbReference>
<evidence type="ECO:0000313" key="3">
    <source>
        <dbReference type="EMBL" id="CAG8773878.1"/>
    </source>
</evidence>
<dbReference type="PANTHER" id="PTHR43977">
    <property type="entry name" value="STRUCTURAL MAINTENANCE OF CHROMOSOMES PROTEIN 3"/>
    <property type="match status" value="1"/>
</dbReference>
<feature type="domain" description="SMC hinge" evidence="2">
    <location>
        <begin position="71"/>
        <end position="192"/>
    </location>
</feature>
<evidence type="ECO:0000256" key="1">
    <source>
        <dbReference type="SAM" id="Coils"/>
    </source>
</evidence>
<proteinExistence type="predicted"/>
<feature type="non-terminal residue" evidence="3">
    <location>
        <position position="1"/>
    </location>
</feature>
<dbReference type="InterPro" id="IPR010935">
    <property type="entry name" value="SMC_hinge"/>
</dbReference>
<dbReference type="Gene3D" id="3.30.70.1620">
    <property type="match status" value="1"/>
</dbReference>
<evidence type="ECO:0000313" key="4">
    <source>
        <dbReference type="Proteomes" id="UP000789342"/>
    </source>
</evidence>
<feature type="non-terminal residue" evidence="3">
    <location>
        <position position="217"/>
    </location>
</feature>
<dbReference type="SUPFAM" id="SSF75553">
    <property type="entry name" value="Smc hinge domain"/>
    <property type="match status" value="1"/>
</dbReference>
<protein>
    <submittedName>
        <fullName evidence="3">3355_t:CDS:1</fullName>
    </submittedName>
</protein>
<reference evidence="3" key="1">
    <citation type="submission" date="2021-06" db="EMBL/GenBank/DDBJ databases">
        <authorList>
            <person name="Kallberg Y."/>
            <person name="Tangrot J."/>
            <person name="Rosling A."/>
        </authorList>
    </citation>
    <scope>NUCLEOTIDE SEQUENCE</scope>
    <source>
        <strain evidence="3">CL551</strain>
    </source>
</reference>
<comment type="caution">
    <text evidence="3">The sequence shown here is derived from an EMBL/GenBank/DDBJ whole genome shotgun (WGS) entry which is preliminary data.</text>
</comment>
<dbReference type="OrthoDB" id="10255539at2759"/>
<accession>A0A9N9P0Q8</accession>
<dbReference type="InterPro" id="IPR036277">
    <property type="entry name" value="SMC_hinge_sf"/>
</dbReference>
<dbReference type="AlphaFoldDB" id="A0A9N9P0Q8"/>
<dbReference type="GO" id="GO:0005524">
    <property type="term" value="F:ATP binding"/>
    <property type="evidence" value="ECO:0007669"/>
    <property type="project" value="InterPro"/>
</dbReference>
<name>A0A9N9P0Q8_9GLOM</name>
<keyword evidence="4" id="KW-1185">Reference proteome</keyword>
<dbReference type="GO" id="GO:0051276">
    <property type="term" value="P:chromosome organization"/>
    <property type="evidence" value="ECO:0007669"/>
    <property type="project" value="InterPro"/>
</dbReference>
<dbReference type="Pfam" id="PF06470">
    <property type="entry name" value="SMC_hinge"/>
    <property type="match status" value="1"/>
</dbReference>